<dbReference type="InterPro" id="IPR026000">
    <property type="entry name" value="Apc5_dom"/>
</dbReference>
<dbReference type="GO" id="GO:0045842">
    <property type="term" value="P:positive regulation of mitotic metaphase/anaphase transition"/>
    <property type="evidence" value="ECO:0007669"/>
    <property type="project" value="TreeGrafter"/>
</dbReference>
<sequence>MSRYLTPSKVALLCLVSLYTEGVVPNSSAVPVLSFLVSHILPLGSSERASLSFKRDRNHAVSIQEFEETLSPHASSIPGRSIWDLFLKKIWSLDCCDALEVFFSNISSIVEKTREEQIQDRDNGIAPVTDRMLLTRCSPLGAFVRRAQLEFTRLQFHDSVKLWRGFIKYRLPTFRAWARRNPSSEQTAIDVNLLDLGVDSSSHLAQVVYGNIGDDLEAEAGISTKDVERLLEFQVGELQRLGGRVSDEMKVQLEHIIQTGVTVPSLSHYLRFLDSWRAGDYPSSFDNLHRYFDYTMHNRDRSFYQYALLNLAILQADFGCYSEAVSAMQEAIAIARESHDMNCLNFCMSWLYHFGKAFPEEMRDVQNTGMLGSEKEGLAFLKAKAKETEMWSLLSTTQLSEAKLELQNVYLRILWNMNSESLLKNGLGRKPRVCLRERRQSFSSECHQKSVDFDGPSTVVPGFSLCSNWSIAYCPLELRDFPRVLREQSAIRRLPKEHVSKLSAETHASFARDDTVAAEHLLSQLQEMQLPDADLSLNLLFLEIEFRLRKGDYHRALKIVEQIAQSMQQENFDVYTQIKLLCYKARIMDKTGQPQRGFSLAMRAASIAHRSRVLPALWEAIGVLSGVLLSLREFEAAAEMMESIMPQVLEFEDRSLTARSYSVLVDAYMGLAGEYSSPGRAPDPVKRKEYVTRALEYIDCSYDEYEEIEDLAGQCEMMAKKATVMHLSGDPVLANDYAAKYLDLKRQAAAERED</sequence>
<proteinExistence type="inferred from homology"/>
<protein>
    <recommendedName>
        <fullName evidence="2">Anaphase-promoting complex subunit 5</fullName>
    </recommendedName>
    <alternativeName>
        <fullName evidence="7">Cyclosome subunit 5</fullName>
    </alternativeName>
</protein>
<evidence type="ECO:0000256" key="2">
    <source>
        <dbReference type="ARBA" id="ARBA00016066"/>
    </source>
</evidence>
<evidence type="ECO:0000256" key="6">
    <source>
        <dbReference type="ARBA" id="ARBA00023306"/>
    </source>
</evidence>
<dbReference type="Gene3D" id="1.25.40.10">
    <property type="entry name" value="Tetratricopeptide repeat domain"/>
    <property type="match status" value="1"/>
</dbReference>
<dbReference type="InterPro" id="IPR011990">
    <property type="entry name" value="TPR-like_helical_dom_sf"/>
</dbReference>
<name>A0A0F4Z3Z5_RASE3</name>
<dbReference type="GO" id="GO:0005680">
    <property type="term" value="C:anaphase-promoting complex"/>
    <property type="evidence" value="ECO:0007669"/>
    <property type="project" value="InterPro"/>
</dbReference>
<feature type="chain" id="PRO_5002482157" description="Anaphase-promoting complex subunit 5" evidence="9">
    <location>
        <begin position="23"/>
        <end position="754"/>
    </location>
</feature>
<keyword evidence="9" id="KW-0732">Signal</keyword>
<reference evidence="11 12" key="1">
    <citation type="submission" date="2015-04" db="EMBL/GenBank/DDBJ databases">
        <authorList>
            <person name="Heijne W.H."/>
            <person name="Fedorova N.D."/>
            <person name="Nierman W.C."/>
            <person name="Vollebregt A.W."/>
            <person name="Zhao Z."/>
            <person name="Wu L."/>
            <person name="Kumar M."/>
            <person name="Stam H."/>
            <person name="van den Berg M.A."/>
            <person name="Pel H.J."/>
        </authorList>
    </citation>
    <scope>NUCLEOTIDE SEQUENCE [LARGE SCALE GENOMIC DNA]</scope>
    <source>
        <strain evidence="11 12">CBS 393.64</strain>
    </source>
</reference>
<evidence type="ECO:0000313" key="12">
    <source>
        <dbReference type="Proteomes" id="UP000053958"/>
    </source>
</evidence>
<dbReference type="PANTHER" id="PTHR12830">
    <property type="entry name" value="ANAPHASE-PROMOTING COMPLEX SUBUNIT 5"/>
    <property type="match status" value="1"/>
</dbReference>
<keyword evidence="5" id="KW-0833">Ubl conjugation pathway</keyword>
<gene>
    <name evidence="11" type="ORF">T310_1160</name>
</gene>
<keyword evidence="12" id="KW-1185">Reference proteome</keyword>
<evidence type="ECO:0000256" key="5">
    <source>
        <dbReference type="ARBA" id="ARBA00022786"/>
    </source>
</evidence>
<dbReference type="GeneID" id="25313511"/>
<dbReference type="RefSeq" id="XP_013331413.1">
    <property type="nucleotide sequence ID" value="XM_013475959.1"/>
</dbReference>
<evidence type="ECO:0000313" key="11">
    <source>
        <dbReference type="EMBL" id="KKA24801.1"/>
    </source>
</evidence>
<accession>A0A0F4Z3Z5</accession>
<organism evidence="11 12">
    <name type="scientific">Rasamsonia emersonii (strain ATCC 16479 / CBS 393.64 / IMI 116815)</name>
    <dbReference type="NCBI Taxonomy" id="1408163"/>
    <lineage>
        <taxon>Eukaryota</taxon>
        <taxon>Fungi</taxon>
        <taxon>Dikarya</taxon>
        <taxon>Ascomycota</taxon>
        <taxon>Pezizomycotina</taxon>
        <taxon>Eurotiomycetes</taxon>
        <taxon>Eurotiomycetidae</taxon>
        <taxon>Eurotiales</taxon>
        <taxon>Trichocomaceae</taxon>
        <taxon>Rasamsonia</taxon>
    </lineage>
</organism>
<dbReference type="OrthoDB" id="2504561at2759"/>
<evidence type="ECO:0000256" key="4">
    <source>
        <dbReference type="ARBA" id="ARBA00022776"/>
    </source>
</evidence>
<dbReference type="Proteomes" id="UP000053958">
    <property type="component" value="Unassembled WGS sequence"/>
</dbReference>
<evidence type="ECO:0000256" key="3">
    <source>
        <dbReference type="ARBA" id="ARBA00022618"/>
    </source>
</evidence>
<keyword evidence="4" id="KW-0498">Mitosis</keyword>
<feature type="signal peptide" evidence="9">
    <location>
        <begin position="1"/>
        <end position="22"/>
    </location>
</feature>
<dbReference type="STRING" id="1408163.A0A0F4Z3Z5"/>
<keyword evidence="3" id="KW-0132">Cell division</keyword>
<comment type="caution">
    <text evidence="11">The sequence shown here is derived from an EMBL/GenBank/DDBJ whole genome shotgun (WGS) entry which is preliminary data.</text>
</comment>
<dbReference type="GO" id="GO:0031145">
    <property type="term" value="P:anaphase-promoting complex-dependent catabolic process"/>
    <property type="evidence" value="ECO:0007669"/>
    <property type="project" value="TreeGrafter"/>
</dbReference>
<dbReference type="GO" id="GO:0070979">
    <property type="term" value="P:protein K11-linked ubiquitination"/>
    <property type="evidence" value="ECO:0007669"/>
    <property type="project" value="TreeGrafter"/>
</dbReference>
<evidence type="ECO:0000256" key="9">
    <source>
        <dbReference type="SAM" id="SignalP"/>
    </source>
</evidence>
<dbReference type="GO" id="GO:0051301">
    <property type="term" value="P:cell division"/>
    <property type="evidence" value="ECO:0007669"/>
    <property type="project" value="UniProtKB-KW"/>
</dbReference>
<dbReference type="UniPathway" id="UPA00143"/>
<evidence type="ECO:0000256" key="7">
    <source>
        <dbReference type="ARBA" id="ARBA00031069"/>
    </source>
</evidence>
<dbReference type="EMBL" id="LASV01000048">
    <property type="protein sequence ID" value="KKA24801.1"/>
    <property type="molecule type" value="Genomic_DNA"/>
</dbReference>
<evidence type="ECO:0000256" key="1">
    <source>
        <dbReference type="ARBA" id="ARBA00007450"/>
    </source>
</evidence>
<evidence type="ECO:0000259" key="10">
    <source>
        <dbReference type="Pfam" id="PF12862"/>
    </source>
</evidence>
<dbReference type="Pfam" id="PF12862">
    <property type="entry name" value="ANAPC5"/>
    <property type="match status" value="1"/>
</dbReference>
<feature type="domain" description="Anaphase-promoting complex subunit 5" evidence="10">
    <location>
        <begin position="268"/>
        <end position="357"/>
    </location>
</feature>
<keyword evidence="6" id="KW-0131">Cell cycle</keyword>
<dbReference type="SUPFAM" id="SSF48452">
    <property type="entry name" value="TPR-like"/>
    <property type="match status" value="1"/>
</dbReference>
<comment type="similarity">
    <text evidence="1">Belongs to the APC5 family.</text>
</comment>
<dbReference type="AlphaFoldDB" id="A0A0F4Z3Z5"/>
<evidence type="ECO:0000256" key="8">
    <source>
        <dbReference type="ARBA" id="ARBA00045696"/>
    </source>
</evidence>
<comment type="function">
    <text evidence="8">Component of the anaphase promoting complex/cyclosome (APC/C), a cell cycle-regulated E3 ubiquitin ligase that controls progression through mitosis and the G1 phase of the cell cycle. The APC/C complex acts by mediating ubiquitination and subsequent degradation of target proteins: it mainly mediates the formation of 'Lys-11'-linked polyubiquitin chains and, to a lower extent, the formation of 'Lys-48'- and 'Lys-63'-linked polyubiquitin chains. The APC/C complex catalyzes assembly of branched 'Lys-11'-/'Lys-48'-linked branched ubiquitin chains on target proteins.</text>
</comment>
<dbReference type="PANTHER" id="PTHR12830:SF9">
    <property type="entry name" value="ANAPHASE-PROMOTING COMPLEX SUBUNIT 5"/>
    <property type="match status" value="1"/>
</dbReference>
<dbReference type="InterPro" id="IPR037679">
    <property type="entry name" value="Apc5"/>
</dbReference>